<keyword evidence="4" id="KW-1185">Reference proteome</keyword>
<dbReference type="EMBL" id="CAJNDS010000001">
    <property type="protein sequence ID" value="CAE6909891.1"/>
    <property type="molecule type" value="Genomic_DNA"/>
</dbReference>
<evidence type="ECO:0000313" key="4">
    <source>
        <dbReference type="Proteomes" id="UP000604046"/>
    </source>
</evidence>
<dbReference type="InterPro" id="IPR001214">
    <property type="entry name" value="SET_dom"/>
</dbReference>
<dbReference type="CDD" id="cd20071">
    <property type="entry name" value="SET_SMYD"/>
    <property type="match status" value="1"/>
</dbReference>
<dbReference type="AlphaFoldDB" id="A0A812G0X4"/>
<gene>
    <name evidence="3" type="ORF">SNAT2548_LOCUS69</name>
</gene>
<protein>
    <recommendedName>
        <fullName evidence="2">SET domain-containing protein</fullName>
    </recommendedName>
</protein>
<dbReference type="PANTHER" id="PTHR47332:SF4">
    <property type="entry name" value="SET DOMAIN-CONTAINING PROTEIN 5"/>
    <property type="match status" value="1"/>
</dbReference>
<comment type="caution">
    <text evidence="3">The sequence shown here is derived from an EMBL/GenBank/DDBJ whole genome shotgun (WGS) entry which is preliminary data.</text>
</comment>
<dbReference type="InterPro" id="IPR053185">
    <property type="entry name" value="SET_domain_protein"/>
</dbReference>
<name>A0A812G0X4_9DINO</name>
<dbReference type="SUPFAM" id="SSF82199">
    <property type="entry name" value="SET domain"/>
    <property type="match status" value="1"/>
</dbReference>
<evidence type="ECO:0000256" key="1">
    <source>
        <dbReference type="SAM" id="MobiDB-lite"/>
    </source>
</evidence>
<dbReference type="Pfam" id="PF00856">
    <property type="entry name" value="SET"/>
    <property type="match status" value="1"/>
</dbReference>
<feature type="compositionally biased region" description="Polar residues" evidence="1">
    <location>
        <begin position="96"/>
        <end position="106"/>
    </location>
</feature>
<reference evidence="3" key="1">
    <citation type="submission" date="2021-02" db="EMBL/GenBank/DDBJ databases">
        <authorList>
            <person name="Dougan E. K."/>
            <person name="Rhodes N."/>
            <person name="Thang M."/>
            <person name="Chan C."/>
        </authorList>
    </citation>
    <scope>NUCLEOTIDE SEQUENCE</scope>
</reference>
<dbReference type="PANTHER" id="PTHR47332">
    <property type="entry name" value="SET DOMAIN-CONTAINING PROTEIN 5"/>
    <property type="match status" value="1"/>
</dbReference>
<organism evidence="3 4">
    <name type="scientific">Symbiodinium natans</name>
    <dbReference type="NCBI Taxonomy" id="878477"/>
    <lineage>
        <taxon>Eukaryota</taxon>
        <taxon>Sar</taxon>
        <taxon>Alveolata</taxon>
        <taxon>Dinophyceae</taxon>
        <taxon>Suessiales</taxon>
        <taxon>Symbiodiniaceae</taxon>
        <taxon>Symbiodinium</taxon>
    </lineage>
</organism>
<feature type="domain" description="SET" evidence="2">
    <location>
        <begin position="116"/>
        <end position="289"/>
    </location>
</feature>
<evidence type="ECO:0000259" key="2">
    <source>
        <dbReference type="PROSITE" id="PS50280"/>
    </source>
</evidence>
<proteinExistence type="predicted"/>
<dbReference type="Gene3D" id="2.170.270.10">
    <property type="entry name" value="SET domain"/>
    <property type="match status" value="1"/>
</dbReference>
<dbReference type="OrthoDB" id="5945798at2759"/>
<dbReference type="InterPro" id="IPR046341">
    <property type="entry name" value="SET_dom_sf"/>
</dbReference>
<dbReference type="Proteomes" id="UP000604046">
    <property type="component" value="Unassembled WGS sequence"/>
</dbReference>
<evidence type="ECO:0000313" key="3">
    <source>
        <dbReference type="EMBL" id="CAE6909891.1"/>
    </source>
</evidence>
<dbReference type="PROSITE" id="PS50280">
    <property type="entry name" value="SET"/>
    <property type="match status" value="1"/>
</dbReference>
<sequence length="445" mass="50058">MSKPAEEPSVWQDLLRVLHRETPQITPAEAWDRLQQDFGDVKKDQVKHALMRIRKKAQAEAEGTKPQDSARPCELTAPLQADPMPSLHYRDPFSKDGSSSCTQEPQASPEAKPGCWELQTSKTGGLGVFAKCDIEPGELIFWDQPAMVVKLKNAGIQSKLEEIAEERDSIMKSFDDLEDGKKAEVLSLSSFMSDFLDDPELDEGGLASGLRQSIELMRSSEQSFVVASIFLTNAIPVGEGRWGLCCGIARFNHSCSPNAEYVTASTQVDCYVRATRHIKAGEEISVHYAELDHRAEQNSLAFRPTAERQAWMKVSFGQACKCIPCQQDDPASDEKRKSICRLFHAIPMAGSQVEEQAWKLLHLMQEVGVMFPSLLRQLAHDVCFAADRKLLDSRKTERLLFWRRLAYELQCYGFGESRPYTQELKSKMLQLKEKMEKQARKGAPA</sequence>
<feature type="region of interest" description="Disordered" evidence="1">
    <location>
        <begin position="52"/>
        <end position="115"/>
    </location>
</feature>
<accession>A0A812G0X4</accession>
<dbReference type="SMART" id="SM00317">
    <property type="entry name" value="SET"/>
    <property type="match status" value="1"/>
</dbReference>